<dbReference type="Proteomes" id="UP000254716">
    <property type="component" value="Unassembled WGS sequence"/>
</dbReference>
<accession>A0A376VZQ6</accession>
<proteinExistence type="predicted"/>
<dbReference type="AlphaFoldDB" id="A0A376VZQ6"/>
<name>A0A376VZQ6_ECOLX</name>
<protein>
    <submittedName>
        <fullName evidence="1">Outer membrane protein</fullName>
    </submittedName>
</protein>
<evidence type="ECO:0000313" key="2">
    <source>
        <dbReference type="Proteomes" id="UP000254716"/>
    </source>
</evidence>
<sequence>MSGKPGAWVMALSPDEKTLLVPGAGRGNIVRINTITHQKEDFPAGNGAWCRFCDGIPTKKW</sequence>
<reference evidence="1 2" key="1">
    <citation type="submission" date="2018-06" db="EMBL/GenBank/DDBJ databases">
        <authorList>
            <consortium name="Pathogen Informatics"/>
            <person name="Doyle S."/>
        </authorList>
    </citation>
    <scope>NUCLEOTIDE SEQUENCE [LARGE SCALE GENOMIC DNA]</scope>
    <source>
        <strain evidence="1 2">NCTC9081</strain>
    </source>
</reference>
<dbReference type="EMBL" id="UGCV01000008">
    <property type="protein sequence ID" value="STJ17372.1"/>
    <property type="molecule type" value="Genomic_DNA"/>
</dbReference>
<evidence type="ECO:0000313" key="1">
    <source>
        <dbReference type="EMBL" id="STJ17372.1"/>
    </source>
</evidence>
<gene>
    <name evidence="1" type="ORF">NCTC9081_02795</name>
</gene>
<organism evidence="1 2">
    <name type="scientific">Escherichia coli</name>
    <dbReference type="NCBI Taxonomy" id="562"/>
    <lineage>
        <taxon>Bacteria</taxon>
        <taxon>Pseudomonadati</taxon>
        <taxon>Pseudomonadota</taxon>
        <taxon>Gammaproteobacteria</taxon>
        <taxon>Enterobacterales</taxon>
        <taxon>Enterobacteriaceae</taxon>
        <taxon>Escherichia</taxon>
    </lineage>
</organism>